<dbReference type="Proteomes" id="UP001314170">
    <property type="component" value="Unassembled WGS sequence"/>
</dbReference>
<reference evidence="6 7" key="1">
    <citation type="submission" date="2024-01" db="EMBL/GenBank/DDBJ databases">
        <authorList>
            <person name="Waweru B."/>
        </authorList>
    </citation>
    <scope>NUCLEOTIDE SEQUENCE [LARGE SCALE GENOMIC DNA]</scope>
</reference>
<keyword evidence="3" id="KW-0804">Transcription</keyword>
<dbReference type="InterPro" id="IPR046955">
    <property type="entry name" value="PHR1-like"/>
</dbReference>
<keyword evidence="4" id="KW-0539">Nucleus</keyword>
<feature type="region of interest" description="Disordered" evidence="5">
    <location>
        <begin position="56"/>
        <end position="75"/>
    </location>
</feature>
<evidence type="ECO:0000256" key="5">
    <source>
        <dbReference type="SAM" id="MobiDB-lite"/>
    </source>
</evidence>
<evidence type="ECO:0008006" key="8">
    <source>
        <dbReference type="Google" id="ProtNLM"/>
    </source>
</evidence>
<evidence type="ECO:0000256" key="2">
    <source>
        <dbReference type="ARBA" id="ARBA00023015"/>
    </source>
</evidence>
<organism evidence="6 7">
    <name type="scientific">Dovyalis caffra</name>
    <dbReference type="NCBI Taxonomy" id="77055"/>
    <lineage>
        <taxon>Eukaryota</taxon>
        <taxon>Viridiplantae</taxon>
        <taxon>Streptophyta</taxon>
        <taxon>Embryophyta</taxon>
        <taxon>Tracheophyta</taxon>
        <taxon>Spermatophyta</taxon>
        <taxon>Magnoliopsida</taxon>
        <taxon>eudicotyledons</taxon>
        <taxon>Gunneridae</taxon>
        <taxon>Pentapetalae</taxon>
        <taxon>rosids</taxon>
        <taxon>fabids</taxon>
        <taxon>Malpighiales</taxon>
        <taxon>Salicaceae</taxon>
        <taxon>Flacourtieae</taxon>
        <taxon>Dovyalis</taxon>
    </lineage>
</organism>
<dbReference type="NCBIfam" id="TIGR01557">
    <property type="entry name" value="myb_SHAQKYF"/>
    <property type="match status" value="1"/>
</dbReference>
<dbReference type="AlphaFoldDB" id="A0AAV1RD94"/>
<dbReference type="InterPro" id="IPR009057">
    <property type="entry name" value="Homeodomain-like_sf"/>
</dbReference>
<keyword evidence="2" id="KW-0805">Transcription regulation</keyword>
<evidence type="ECO:0000313" key="7">
    <source>
        <dbReference type="Proteomes" id="UP001314170"/>
    </source>
</evidence>
<dbReference type="GO" id="GO:0005634">
    <property type="term" value="C:nucleus"/>
    <property type="evidence" value="ECO:0007669"/>
    <property type="project" value="UniProtKB-SubCell"/>
</dbReference>
<comment type="subcellular location">
    <subcellularLocation>
        <location evidence="1">Nucleus</location>
    </subcellularLocation>
</comment>
<evidence type="ECO:0000256" key="1">
    <source>
        <dbReference type="ARBA" id="ARBA00004123"/>
    </source>
</evidence>
<accession>A0AAV1RD94</accession>
<dbReference type="Gene3D" id="1.10.10.60">
    <property type="entry name" value="Homeodomain-like"/>
    <property type="match status" value="1"/>
</dbReference>
<dbReference type="PANTHER" id="PTHR31499">
    <property type="entry name" value="MYB FAMILY TRANSCRIPTION FACTOR PHL11"/>
    <property type="match status" value="1"/>
</dbReference>
<comment type="caution">
    <text evidence="6">The sequence shown here is derived from an EMBL/GenBank/DDBJ whole genome shotgun (WGS) entry which is preliminary data.</text>
</comment>
<dbReference type="EMBL" id="CAWUPB010000913">
    <property type="protein sequence ID" value="CAK7331807.1"/>
    <property type="molecule type" value="Genomic_DNA"/>
</dbReference>
<dbReference type="SUPFAM" id="SSF46689">
    <property type="entry name" value="Homeodomain-like"/>
    <property type="match status" value="1"/>
</dbReference>
<dbReference type="PANTHER" id="PTHR31499:SF85">
    <property type="entry name" value="TRANSCRIPTION FACTOR MYB-RELATED FAMILY"/>
    <property type="match status" value="1"/>
</dbReference>
<evidence type="ECO:0000313" key="6">
    <source>
        <dbReference type="EMBL" id="CAK7331807.1"/>
    </source>
</evidence>
<dbReference type="GO" id="GO:0003700">
    <property type="term" value="F:DNA-binding transcription factor activity"/>
    <property type="evidence" value="ECO:0007669"/>
    <property type="project" value="InterPro"/>
</dbReference>
<dbReference type="GO" id="GO:0003677">
    <property type="term" value="F:DNA binding"/>
    <property type="evidence" value="ECO:0007669"/>
    <property type="project" value="InterPro"/>
</dbReference>
<gene>
    <name evidence="6" type="ORF">DCAF_LOCUS8659</name>
</gene>
<evidence type="ECO:0000256" key="3">
    <source>
        <dbReference type="ARBA" id="ARBA00023163"/>
    </source>
</evidence>
<protein>
    <recommendedName>
        <fullName evidence="8">HTH myb-type domain-containing protein</fullName>
    </recommendedName>
</protein>
<feature type="compositionally biased region" description="Low complexity" evidence="5">
    <location>
        <begin position="56"/>
        <end position="71"/>
    </location>
</feature>
<proteinExistence type="predicted"/>
<sequence>MGLCSQYNLPALQEGSIPKVNVPGPSSTPAAVPILSCHFASPASALYATESSMGLSHDTSSLSTSSPASETPYSVVQSQDNILDLQPSVNLINLQKNQDPRSTENTCRDLYQYSPRSDLFPPILQKSANKLATLNQSQMHDIGFKDHQNHGVAYHSFSSQFTKPTSYFQPQKHPVYSPYGKNSATNNSISSGTTFKSKMRLRWTQDLHMRFVESVNRLGGAEKATPKGILKLMDIDRLTIFHIKSHLQRHSHCRSIATTARRAEEPT</sequence>
<name>A0AAV1RD94_9ROSI</name>
<keyword evidence="7" id="KW-1185">Reference proteome</keyword>
<dbReference type="InterPro" id="IPR006447">
    <property type="entry name" value="Myb_dom_plants"/>
</dbReference>
<evidence type="ECO:0000256" key="4">
    <source>
        <dbReference type="ARBA" id="ARBA00023242"/>
    </source>
</evidence>